<protein>
    <submittedName>
        <fullName evidence="1">Uncharacterized protein</fullName>
    </submittedName>
</protein>
<dbReference type="Proteomes" id="UP000054324">
    <property type="component" value="Unassembled WGS sequence"/>
</dbReference>
<reference evidence="1 2" key="1">
    <citation type="submission" date="2013-11" db="EMBL/GenBank/DDBJ databases">
        <title>Opisthorchis viverrini - life in the bile duct.</title>
        <authorList>
            <person name="Young N.D."/>
            <person name="Nagarajan N."/>
            <person name="Lin S.J."/>
            <person name="Korhonen P.K."/>
            <person name="Jex A.R."/>
            <person name="Hall R.S."/>
            <person name="Safavi-Hemami H."/>
            <person name="Kaewkong W."/>
            <person name="Bertrand D."/>
            <person name="Gao S."/>
            <person name="Seet Q."/>
            <person name="Wongkham S."/>
            <person name="Teh B.T."/>
            <person name="Wongkham C."/>
            <person name="Intapan P.M."/>
            <person name="Maleewong W."/>
            <person name="Yang X."/>
            <person name="Hu M."/>
            <person name="Wang Z."/>
            <person name="Hofmann A."/>
            <person name="Sternberg P.W."/>
            <person name="Tan P."/>
            <person name="Wang J."/>
            <person name="Gasser R.B."/>
        </authorList>
    </citation>
    <scope>NUCLEOTIDE SEQUENCE [LARGE SCALE GENOMIC DNA]</scope>
</reference>
<dbReference type="KEGG" id="ovi:T265_06665"/>
<dbReference type="RefSeq" id="XP_009170254.1">
    <property type="nucleotide sequence ID" value="XM_009171990.1"/>
</dbReference>
<name>A0A074ZFK2_OPIVI</name>
<sequence length="77" mass="8411">MDSEYRVETTSELGNACDVTWISGGLFKDCAYLGKIVAQGRRAGEHWITSVSYSSFFNFPGYEVSEQGLPSVVVPLG</sequence>
<accession>A0A074ZFK2</accession>
<evidence type="ECO:0000313" key="2">
    <source>
        <dbReference type="Proteomes" id="UP000054324"/>
    </source>
</evidence>
<organism evidence="1 2">
    <name type="scientific">Opisthorchis viverrini</name>
    <name type="common">Southeast Asian liver fluke</name>
    <dbReference type="NCBI Taxonomy" id="6198"/>
    <lineage>
        <taxon>Eukaryota</taxon>
        <taxon>Metazoa</taxon>
        <taxon>Spiralia</taxon>
        <taxon>Lophotrochozoa</taxon>
        <taxon>Platyhelminthes</taxon>
        <taxon>Trematoda</taxon>
        <taxon>Digenea</taxon>
        <taxon>Opisthorchiida</taxon>
        <taxon>Opisthorchiata</taxon>
        <taxon>Opisthorchiidae</taxon>
        <taxon>Opisthorchis</taxon>
    </lineage>
</organism>
<evidence type="ECO:0000313" key="1">
    <source>
        <dbReference type="EMBL" id="KER25968.1"/>
    </source>
</evidence>
<dbReference type="CTD" id="20320844"/>
<dbReference type="GeneID" id="20320844"/>
<gene>
    <name evidence="1" type="ORF">T265_06665</name>
</gene>
<dbReference type="AlphaFoldDB" id="A0A074ZFK2"/>
<proteinExistence type="predicted"/>
<dbReference type="EMBL" id="KL596760">
    <property type="protein sequence ID" value="KER25968.1"/>
    <property type="molecule type" value="Genomic_DNA"/>
</dbReference>
<keyword evidence="2" id="KW-1185">Reference proteome</keyword>